<reference evidence="1 2" key="1">
    <citation type="journal article" date="2023" name="Nucleic Acids Res.">
        <title>The hologenome of Daphnia magna reveals possible DNA methylation and microbiome-mediated evolution of the host genome.</title>
        <authorList>
            <person name="Chaturvedi A."/>
            <person name="Li X."/>
            <person name="Dhandapani V."/>
            <person name="Marshall H."/>
            <person name="Kissane S."/>
            <person name="Cuenca-Cambronero M."/>
            <person name="Asole G."/>
            <person name="Calvet F."/>
            <person name="Ruiz-Romero M."/>
            <person name="Marangio P."/>
            <person name="Guigo R."/>
            <person name="Rago D."/>
            <person name="Mirbahai L."/>
            <person name="Eastwood N."/>
            <person name="Colbourne J.K."/>
            <person name="Zhou J."/>
            <person name="Mallon E."/>
            <person name="Orsini L."/>
        </authorList>
    </citation>
    <scope>NUCLEOTIDE SEQUENCE [LARGE SCALE GENOMIC DNA]</scope>
    <source>
        <strain evidence="1">LRV0_1</strain>
    </source>
</reference>
<organism evidence="1 2">
    <name type="scientific">Daphnia magna</name>
    <dbReference type="NCBI Taxonomy" id="35525"/>
    <lineage>
        <taxon>Eukaryota</taxon>
        <taxon>Metazoa</taxon>
        <taxon>Ecdysozoa</taxon>
        <taxon>Arthropoda</taxon>
        <taxon>Crustacea</taxon>
        <taxon>Branchiopoda</taxon>
        <taxon>Diplostraca</taxon>
        <taxon>Cladocera</taxon>
        <taxon>Anomopoda</taxon>
        <taxon>Daphniidae</taxon>
        <taxon>Daphnia</taxon>
    </lineage>
</organism>
<dbReference type="Proteomes" id="UP001234178">
    <property type="component" value="Unassembled WGS sequence"/>
</dbReference>
<keyword evidence="2" id="KW-1185">Reference proteome</keyword>
<evidence type="ECO:0000313" key="1">
    <source>
        <dbReference type="EMBL" id="KAK4003737.1"/>
    </source>
</evidence>
<comment type="caution">
    <text evidence="1">The sequence shown here is derived from an EMBL/GenBank/DDBJ whole genome shotgun (WGS) entry which is preliminary data.</text>
</comment>
<gene>
    <name evidence="1" type="ORF">OUZ56_005492</name>
</gene>
<accession>A0ABQ9YSX7</accession>
<proteinExistence type="predicted"/>
<name>A0ABQ9YSX7_9CRUS</name>
<protein>
    <submittedName>
        <fullName evidence="1">Uncharacterized protein</fullName>
    </submittedName>
</protein>
<evidence type="ECO:0000313" key="2">
    <source>
        <dbReference type="Proteomes" id="UP001234178"/>
    </source>
</evidence>
<dbReference type="EMBL" id="JAOYFB010000001">
    <property type="protein sequence ID" value="KAK4003737.1"/>
    <property type="molecule type" value="Genomic_DNA"/>
</dbReference>
<sequence>MNVILMTTHHQGDIKMYTLSSMCIKRERRAVKKRPSKGGHIKYYWGKRLHPCEQGDHPTLRYIVFHYTTFLALRKS</sequence>